<evidence type="ECO:0000313" key="3">
    <source>
        <dbReference type="Proteomes" id="UP001165296"/>
    </source>
</evidence>
<gene>
    <name evidence="2" type="ORF">LGH74_24035</name>
</gene>
<dbReference type="InterPro" id="IPR036736">
    <property type="entry name" value="ACP-like_sf"/>
</dbReference>
<comment type="caution">
    <text evidence="2">The sequence shown here is derived from an EMBL/GenBank/DDBJ whole genome shotgun (WGS) entry which is preliminary data.</text>
</comment>
<dbReference type="Proteomes" id="UP001165296">
    <property type="component" value="Unassembled WGS sequence"/>
</dbReference>
<dbReference type="InterPro" id="IPR009081">
    <property type="entry name" value="PP-bd_ACP"/>
</dbReference>
<feature type="domain" description="Carrier" evidence="1">
    <location>
        <begin position="31"/>
        <end position="65"/>
    </location>
</feature>
<evidence type="ECO:0000259" key="1">
    <source>
        <dbReference type="Pfam" id="PF00550"/>
    </source>
</evidence>
<dbReference type="Gene3D" id="1.10.1200.10">
    <property type="entry name" value="ACP-like"/>
    <property type="match status" value="1"/>
</dbReference>
<dbReference type="EMBL" id="JAJADR010000014">
    <property type="protein sequence ID" value="MCB2411079.1"/>
    <property type="molecule type" value="Genomic_DNA"/>
</dbReference>
<reference evidence="2" key="1">
    <citation type="submission" date="2021-10" db="EMBL/GenBank/DDBJ databases">
        <authorList>
            <person name="Dean J.D."/>
            <person name="Kim M.K."/>
            <person name="Newey C.N."/>
            <person name="Stoker T.S."/>
            <person name="Thompson D.W."/>
            <person name="Grose J.H."/>
        </authorList>
    </citation>
    <scope>NUCLEOTIDE SEQUENCE</scope>
    <source>
        <strain evidence="2">BT178</strain>
    </source>
</reference>
<protein>
    <submittedName>
        <fullName evidence="2">Acyl carrier protein</fullName>
    </submittedName>
</protein>
<proteinExistence type="predicted"/>
<dbReference type="SUPFAM" id="SSF47336">
    <property type="entry name" value="ACP-like"/>
    <property type="match status" value="1"/>
</dbReference>
<sequence length="98" mass="11231">MRATSWRDTIGQLAVRLLPPDTNEPPPSAGRPDFGLSALDFVELLLQVEQHFNIRFSAEQLEDLRVAQLVLNRAAAPLWRQLYAEFFAQLMQHGDWLD</sequence>
<name>A0ABS8AZ43_9BACT</name>
<dbReference type="Pfam" id="PF00550">
    <property type="entry name" value="PP-binding"/>
    <property type="match status" value="1"/>
</dbReference>
<organism evidence="2 3">
    <name type="scientific">Hymenobacter lucidus</name>
    <dbReference type="NCBI Taxonomy" id="2880930"/>
    <lineage>
        <taxon>Bacteria</taxon>
        <taxon>Pseudomonadati</taxon>
        <taxon>Bacteroidota</taxon>
        <taxon>Cytophagia</taxon>
        <taxon>Cytophagales</taxon>
        <taxon>Hymenobacteraceae</taxon>
        <taxon>Hymenobacter</taxon>
    </lineage>
</organism>
<keyword evidence="3" id="KW-1185">Reference proteome</keyword>
<accession>A0ABS8AZ43</accession>
<evidence type="ECO:0000313" key="2">
    <source>
        <dbReference type="EMBL" id="MCB2411079.1"/>
    </source>
</evidence>